<proteinExistence type="predicted"/>
<dbReference type="EMBL" id="MU151087">
    <property type="protein sequence ID" value="KAF9451342.1"/>
    <property type="molecule type" value="Genomic_DNA"/>
</dbReference>
<organism evidence="2 3">
    <name type="scientific">Macrolepiota fuliginosa MF-IS2</name>
    <dbReference type="NCBI Taxonomy" id="1400762"/>
    <lineage>
        <taxon>Eukaryota</taxon>
        <taxon>Fungi</taxon>
        <taxon>Dikarya</taxon>
        <taxon>Basidiomycota</taxon>
        <taxon>Agaricomycotina</taxon>
        <taxon>Agaricomycetes</taxon>
        <taxon>Agaricomycetidae</taxon>
        <taxon>Agaricales</taxon>
        <taxon>Agaricineae</taxon>
        <taxon>Agaricaceae</taxon>
        <taxon>Macrolepiota</taxon>
    </lineage>
</organism>
<reference evidence="2" key="1">
    <citation type="submission" date="2020-11" db="EMBL/GenBank/DDBJ databases">
        <authorList>
            <consortium name="DOE Joint Genome Institute"/>
            <person name="Ahrendt S."/>
            <person name="Riley R."/>
            <person name="Andreopoulos W."/>
            <person name="Labutti K."/>
            <person name="Pangilinan J."/>
            <person name="Ruiz-Duenas F.J."/>
            <person name="Barrasa J.M."/>
            <person name="Sanchez-Garcia M."/>
            <person name="Camarero S."/>
            <person name="Miyauchi S."/>
            <person name="Serrano A."/>
            <person name="Linde D."/>
            <person name="Babiker R."/>
            <person name="Drula E."/>
            <person name="Ayuso-Fernandez I."/>
            <person name="Pacheco R."/>
            <person name="Padilla G."/>
            <person name="Ferreira P."/>
            <person name="Barriuso J."/>
            <person name="Kellner H."/>
            <person name="Castanera R."/>
            <person name="Alfaro M."/>
            <person name="Ramirez L."/>
            <person name="Pisabarro A.G."/>
            <person name="Kuo A."/>
            <person name="Tritt A."/>
            <person name="Lipzen A."/>
            <person name="He G."/>
            <person name="Yan M."/>
            <person name="Ng V."/>
            <person name="Cullen D."/>
            <person name="Martin F."/>
            <person name="Rosso M.-N."/>
            <person name="Henrissat B."/>
            <person name="Hibbett D."/>
            <person name="Martinez A.T."/>
            <person name="Grigoriev I.V."/>
        </authorList>
    </citation>
    <scope>NUCLEOTIDE SEQUENCE</scope>
    <source>
        <strain evidence="2">MF-IS2</strain>
    </source>
</reference>
<keyword evidence="1" id="KW-1133">Transmembrane helix</keyword>
<dbReference type="Proteomes" id="UP000807342">
    <property type="component" value="Unassembled WGS sequence"/>
</dbReference>
<evidence type="ECO:0000256" key="1">
    <source>
        <dbReference type="SAM" id="Phobius"/>
    </source>
</evidence>
<protein>
    <submittedName>
        <fullName evidence="2">Uncharacterized protein</fullName>
    </submittedName>
</protein>
<name>A0A9P6C4J2_9AGAR</name>
<feature type="transmembrane region" description="Helical" evidence="1">
    <location>
        <begin position="12"/>
        <end position="29"/>
    </location>
</feature>
<comment type="caution">
    <text evidence="2">The sequence shown here is derived from an EMBL/GenBank/DDBJ whole genome shotgun (WGS) entry which is preliminary data.</text>
</comment>
<dbReference type="OrthoDB" id="2952413at2759"/>
<feature type="transmembrane region" description="Helical" evidence="1">
    <location>
        <begin position="72"/>
        <end position="91"/>
    </location>
</feature>
<evidence type="ECO:0000313" key="2">
    <source>
        <dbReference type="EMBL" id="KAF9451342.1"/>
    </source>
</evidence>
<dbReference type="AlphaFoldDB" id="A0A9P6C4J2"/>
<evidence type="ECO:0000313" key="3">
    <source>
        <dbReference type="Proteomes" id="UP000807342"/>
    </source>
</evidence>
<sequence>MKAAYMEIQIGILLYMIPRFYLGITSNIARPLCEGFTFIIQMQCCLLFVFTVRGILVVRLCALWGCNRKVKYLLWFGFVAEIACSTMATVADSIKYIKYTVAPLPVPGCYTSSPLSFNKAISVIIPVTRIFGFVNLSLELLVTVIKLYQLLRDIGGEYQTWCSKVSHMQHFTPLLWILYRDGTLFLIPVFVFEALGFFTQLHPKATIQQYIDWPMWNVVVQYLCGTRLVLNLHSANYDFADATAIPNISAIRFNHHRPSYDDGDLELVLRV</sequence>
<accession>A0A9P6C4J2</accession>
<feature type="transmembrane region" description="Helical" evidence="1">
    <location>
        <begin position="35"/>
        <end position="60"/>
    </location>
</feature>
<gene>
    <name evidence="2" type="ORF">P691DRAFT_808099</name>
</gene>
<keyword evidence="3" id="KW-1185">Reference proteome</keyword>
<keyword evidence="1" id="KW-0812">Transmembrane</keyword>
<keyword evidence="1" id="KW-0472">Membrane</keyword>